<evidence type="ECO:0000256" key="2">
    <source>
        <dbReference type="ARBA" id="ARBA00022692"/>
    </source>
</evidence>
<feature type="transmembrane region" description="Helical" evidence="5">
    <location>
        <begin position="285"/>
        <end position="305"/>
    </location>
</feature>
<evidence type="ECO:0008006" key="8">
    <source>
        <dbReference type="Google" id="ProtNLM"/>
    </source>
</evidence>
<accession>A0ABM1XJW2</accession>
<evidence type="ECO:0000256" key="1">
    <source>
        <dbReference type="ARBA" id="ARBA00004141"/>
    </source>
</evidence>
<keyword evidence="4 5" id="KW-0472">Membrane</keyword>
<evidence type="ECO:0000256" key="4">
    <source>
        <dbReference type="ARBA" id="ARBA00023136"/>
    </source>
</evidence>
<keyword evidence="2 5" id="KW-0812">Transmembrane</keyword>
<dbReference type="EnsemblMetazoa" id="AALFPA23_000308.R144">
    <property type="protein sequence ID" value="AALFPA23_000308.P144"/>
    <property type="gene ID" value="AALFPA23_000308"/>
</dbReference>
<dbReference type="PANTHER" id="PTHR23423">
    <property type="entry name" value="ORGANIC SOLUTE TRANSPORTER-RELATED"/>
    <property type="match status" value="1"/>
</dbReference>
<dbReference type="SMART" id="SM01417">
    <property type="entry name" value="Solute_trans_a"/>
    <property type="match status" value="1"/>
</dbReference>
<feature type="transmembrane region" description="Helical" evidence="5">
    <location>
        <begin position="43"/>
        <end position="62"/>
    </location>
</feature>
<dbReference type="Proteomes" id="UP000069940">
    <property type="component" value="Unassembled WGS sequence"/>
</dbReference>
<feature type="transmembrane region" description="Helical" evidence="5">
    <location>
        <begin position="82"/>
        <end position="101"/>
    </location>
</feature>
<comment type="subcellular location">
    <subcellularLocation>
        <location evidence="1">Membrane</location>
        <topology evidence="1">Multi-pass membrane protein</topology>
    </subcellularLocation>
</comment>
<proteinExistence type="predicted"/>
<evidence type="ECO:0000256" key="5">
    <source>
        <dbReference type="SAM" id="Phobius"/>
    </source>
</evidence>
<feature type="transmembrane region" description="Helical" evidence="5">
    <location>
        <begin position="205"/>
        <end position="224"/>
    </location>
</feature>
<feature type="transmembrane region" description="Helical" evidence="5">
    <location>
        <begin position="113"/>
        <end position="131"/>
    </location>
</feature>
<organism evidence="6 7">
    <name type="scientific">Aedes albopictus</name>
    <name type="common">Asian tiger mosquito</name>
    <name type="synonym">Stegomyia albopicta</name>
    <dbReference type="NCBI Taxonomy" id="7160"/>
    <lineage>
        <taxon>Eukaryota</taxon>
        <taxon>Metazoa</taxon>
        <taxon>Ecdysozoa</taxon>
        <taxon>Arthropoda</taxon>
        <taxon>Hexapoda</taxon>
        <taxon>Insecta</taxon>
        <taxon>Pterygota</taxon>
        <taxon>Neoptera</taxon>
        <taxon>Endopterygota</taxon>
        <taxon>Diptera</taxon>
        <taxon>Nematocera</taxon>
        <taxon>Culicoidea</taxon>
        <taxon>Culicidae</taxon>
        <taxon>Culicinae</taxon>
        <taxon>Aedini</taxon>
        <taxon>Aedes</taxon>
        <taxon>Stegomyia</taxon>
    </lineage>
</organism>
<sequence length="321" mass="36078">MDNDSIVVDEEWAGNRSTTVALSRSCPTELPTVVQYLNGLDTAVTVIIAITIVLSFATFVICGKNIRQVLRYTPKRFKSKTIVVLIIYPVVTTLAIISALVPKSYFICDTASHIYFMISAYVFYSLIVDYIGGEEAFIRSSDTQTFNARTPPCCCCLPFLQRSAVTKNRLLFTRLLILQLPIVQSLLFVGLNVVFVEDVENFNRIILYFVPFIVVSIIAGVWGLNIIVRMVNPLYSEFKVMGKYVVLQAVLILCKVQPLVIMGLVTYVTPSCAFPLTLQVQKNAVFQMCLCAEMLVLSLWAFQLYKTPNKNQQLLEKTEST</sequence>
<keyword evidence="7" id="KW-1185">Reference proteome</keyword>
<protein>
    <recommendedName>
        <fullName evidence="8">Organic solute transporter alpha-like protein</fullName>
    </recommendedName>
</protein>
<name>A0ABM1XJW2_AEDAL</name>
<evidence type="ECO:0000313" key="7">
    <source>
        <dbReference type="Proteomes" id="UP000069940"/>
    </source>
</evidence>
<dbReference type="Pfam" id="PF03619">
    <property type="entry name" value="Solute_trans_a"/>
    <property type="match status" value="1"/>
</dbReference>
<dbReference type="GeneID" id="134290016"/>
<keyword evidence="3 5" id="KW-1133">Transmembrane helix</keyword>
<evidence type="ECO:0000256" key="3">
    <source>
        <dbReference type="ARBA" id="ARBA00022989"/>
    </source>
</evidence>
<reference evidence="6" key="2">
    <citation type="submission" date="2025-05" db="UniProtKB">
        <authorList>
            <consortium name="EnsemblMetazoa"/>
        </authorList>
    </citation>
    <scope>IDENTIFICATION</scope>
    <source>
        <strain evidence="6">Foshan</strain>
    </source>
</reference>
<evidence type="ECO:0000313" key="6">
    <source>
        <dbReference type="EnsemblMetazoa" id="AALFPA23_000308.P144"/>
    </source>
</evidence>
<feature type="transmembrane region" description="Helical" evidence="5">
    <location>
        <begin position="245"/>
        <end position="265"/>
    </location>
</feature>
<dbReference type="InterPro" id="IPR005178">
    <property type="entry name" value="Ostalpha/TMEM184C"/>
</dbReference>
<reference evidence="7" key="1">
    <citation type="journal article" date="2015" name="Proc. Natl. Acad. Sci. U.S.A.">
        <title>Genome sequence of the Asian Tiger mosquito, Aedes albopictus, reveals insights into its biology, genetics, and evolution.</title>
        <authorList>
            <person name="Chen X.G."/>
            <person name="Jiang X."/>
            <person name="Gu J."/>
            <person name="Xu M."/>
            <person name="Wu Y."/>
            <person name="Deng Y."/>
            <person name="Zhang C."/>
            <person name="Bonizzoni M."/>
            <person name="Dermauw W."/>
            <person name="Vontas J."/>
            <person name="Armbruster P."/>
            <person name="Huang X."/>
            <person name="Yang Y."/>
            <person name="Zhang H."/>
            <person name="He W."/>
            <person name="Peng H."/>
            <person name="Liu Y."/>
            <person name="Wu K."/>
            <person name="Chen J."/>
            <person name="Lirakis M."/>
            <person name="Topalis P."/>
            <person name="Van Leeuwen T."/>
            <person name="Hall A.B."/>
            <person name="Jiang X."/>
            <person name="Thorpe C."/>
            <person name="Mueller R.L."/>
            <person name="Sun C."/>
            <person name="Waterhouse R.M."/>
            <person name="Yan G."/>
            <person name="Tu Z.J."/>
            <person name="Fang X."/>
            <person name="James A.A."/>
        </authorList>
    </citation>
    <scope>NUCLEOTIDE SEQUENCE [LARGE SCALE GENOMIC DNA]</scope>
    <source>
        <strain evidence="7">Foshan</strain>
    </source>
</reference>
<feature type="transmembrane region" description="Helical" evidence="5">
    <location>
        <begin position="171"/>
        <end position="193"/>
    </location>
</feature>
<dbReference type="RefSeq" id="XP_062712917.1">
    <property type="nucleotide sequence ID" value="XM_062856933.1"/>
</dbReference>